<comment type="similarity">
    <text evidence="1 4">Belongs to the spermidine/spermine synthase family.</text>
</comment>
<dbReference type="InterPro" id="IPR030668">
    <property type="entry name" value="Spermi_synthase_euk"/>
</dbReference>
<accession>A0A6A5ZWL7</accession>
<organism evidence="6 7">
    <name type="scientific">Lophiotrema nucula</name>
    <dbReference type="NCBI Taxonomy" id="690887"/>
    <lineage>
        <taxon>Eukaryota</taxon>
        <taxon>Fungi</taxon>
        <taxon>Dikarya</taxon>
        <taxon>Ascomycota</taxon>
        <taxon>Pezizomycotina</taxon>
        <taxon>Dothideomycetes</taxon>
        <taxon>Pleosporomycetidae</taxon>
        <taxon>Pleosporales</taxon>
        <taxon>Lophiotremataceae</taxon>
        <taxon>Lophiotrema</taxon>
    </lineage>
</organism>
<evidence type="ECO:0000256" key="3">
    <source>
        <dbReference type="PROSITE-ProRule" id="PRU00354"/>
    </source>
</evidence>
<dbReference type="HAMAP" id="MF_00198">
    <property type="entry name" value="Spermidine_synth"/>
    <property type="match status" value="1"/>
</dbReference>
<dbReference type="InterPro" id="IPR035246">
    <property type="entry name" value="Spermidine_synt_N"/>
</dbReference>
<proteinExistence type="inferred from homology"/>
<dbReference type="AlphaFoldDB" id="A0A6A5ZWL7"/>
<evidence type="ECO:0000256" key="4">
    <source>
        <dbReference type="RuleBase" id="RU003836"/>
    </source>
</evidence>
<dbReference type="GO" id="GO:0005829">
    <property type="term" value="C:cytosol"/>
    <property type="evidence" value="ECO:0007669"/>
    <property type="project" value="TreeGrafter"/>
</dbReference>
<dbReference type="GO" id="GO:0004766">
    <property type="term" value="F:spermidine synthase activity"/>
    <property type="evidence" value="ECO:0007669"/>
    <property type="project" value="TreeGrafter"/>
</dbReference>
<dbReference type="InterPro" id="IPR030374">
    <property type="entry name" value="PABS"/>
</dbReference>
<dbReference type="PANTHER" id="PTHR11558">
    <property type="entry name" value="SPERMIDINE/SPERMINE SYNTHASE"/>
    <property type="match status" value="1"/>
</dbReference>
<evidence type="ECO:0000259" key="5">
    <source>
        <dbReference type="PROSITE" id="PS51006"/>
    </source>
</evidence>
<feature type="domain" description="PABS" evidence="5">
    <location>
        <begin position="12"/>
        <end position="257"/>
    </location>
</feature>
<dbReference type="FunFam" id="3.40.50.150:FF:000013">
    <property type="entry name" value="Spermidine synthase"/>
    <property type="match status" value="1"/>
</dbReference>
<reference evidence="6" key="1">
    <citation type="journal article" date="2020" name="Stud. Mycol.">
        <title>101 Dothideomycetes genomes: a test case for predicting lifestyles and emergence of pathogens.</title>
        <authorList>
            <person name="Haridas S."/>
            <person name="Albert R."/>
            <person name="Binder M."/>
            <person name="Bloem J."/>
            <person name="Labutti K."/>
            <person name="Salamov A."/>
            <person name="Andreopoulos B."/>
            <person name="Baker S."/>
            <person name="Barry K."/>
            <person name="Bills G."/>
            <person name="Bluhm B."/>
            <person name="Cannon C."/>
            <person name="Castanera R."/>
            <person name="Culley D."/>
            <person name="Daum C."/>
            <person name="Ezra D."/>
            <person name="Gonzalez J."/>
            <person name="Henrissat B."/>
            <person name="Kuo A."/>
            <person name="Liang C."/>
            <person name="Lipzen A."/>
            <person name="Lutzoni F."/>
            <person name="Magnuson J."/>
            <person name="Mondo S."/>
            <person name="Nolan M."/>
            <person name="Ohm R."/>
            <person name="Pangilinan J."/>
            <person name="Park H.-J."/>
            <person name="Ramirez L."/>
            <person name="Alfaro M."/>
            <person name="Sun H."/>
            <person name="Tritt A."/>
            <person name="Yoshinaga Y."/>
            <person name="Zwiers L.-H."/>
            <person name="Turgeon B."/>
            <person name="Goodwin S."/>
            <person name="Spatafora J."/>
            <person name="Crous P."/>
            <person name="Grigoriev I."/>
        </authorList>
    </citation>
    <scope>NUCLEOTIDE SEQUENCE</scope>
    <source>
        <strain evidence="6">CBS 627.86</strain>
    </source>
</reference>
<dbReference type="Pfam" id="PF01564">
    <property type="entry name" value="Spermine_synth"/>
    <property type="match status" value="1"/>
</dbReference>
<evidence type="ECO:0000313" key="6">
    <source>
        <dbReference type="EMBL" id="KAF2122768.1"/>
    </source>
</evidence>
<dbReference type="PROSITE" id="PS51006">
    <property type="entry name" value="PABS_2"/>
    <property type="match status" value="1"/>
</dbReference>
<dbReference type="Gene3D" id="3.40.50.150">
    <property type="entry name" value="Vaccinia Virus protein VP39"/>
    <property type="match status" value="1"/>
</dbReference>
<dbReference type="InterPro" id="IPR030373">
    <property type="entry name" value="PABS_CS"/>
</dbReference>
<dbReference type="FunFam" id="2.30.140.10:FF:000001">
    <property type="entry name" value="SPE3p Spermidine synthase"/>
    <property type="match status" value="1"/>
</dbReference>
<dbReference type="EMBL" id="ML977310">
    <property type="protein sequence ID" value="KAF2122768.1"/>
    <property type="molecule type" value="Genomic_DNA"/>
</dbReference>
<dbReference type="OrthoDB" id="38125at2759"/>
<dbReference type="InterPro" id="IPR001045">
    <property type="entry name" value="Spermi_synthase"/>
</dbReference>
<dbReference type="InterPro" id="IPR029063">
    <property type="entry name" value="SAM-dependent_MTases_sf"/>
</dbReference>
<keyword evidence="2 3" id="KW-0808">Transferase</keyword>
<dbReference type="Proteomes" id="UP000799770">
    <property type="component" value="Unassembled WGS sequence"/>
</dbReference>
<dbReference type="Pfam" id="PF17284">
    <property type="entry name" value="Spermine_synt_N"/>
    <property type="match status" value="1"/>
</dbReference>
<dbReference type="GO" id="GO:0008295">
    <property type="term" value="P:spermidine biosynthetic process"/>
    <property type="evidence" value="ECO:0007669"/>
    <property type="project" value="TreeGrafter"/>
</dbReference>
<dbReference type="Gene3D" id="2.30.140.10">
    <property type="entry name" value="Spermidine synthase, tetramerisation domain"/>
    <property type="match status" value="1"/>
</dbReference>
<gene>
    <name evidence="6" type="ORF">BDV96DRAFT_5846</name>
</gene>
<dbReference type="PROSITE" id="PS01330">
    <property type="entry name" value="PABS_1"/>
    <property type="match status" value="1"/>
</dbReference>
<sequence>MGEQIVHPTIKDGWFREISDMWPGQAMTLKVKEVLHHEKSKYQDVLIFESTDYGTVLVLDNVIQCTERDEFSYQEMITHLAMNAHPNPEKVLVIGGGDGGVLREVVKHDCVKQAVLCDIDEAVIRLSKKFLPGMSVGFDHPKVETLVGDGFKYLEDKKNEFDVIITDSSDPEGPAEALFQQAYFELLNGALREGGVITTQGCKPPPIQPITENQWLHMPLIANLKKACKAVFPTVEYAYTTIPTYPSGQIGFMVCCKDADRNLKKPTRTWSEEEEEKLCKYYSKEIHEAAFVLPNFARKALR</sequence>
<keyword evidence="3" id="KW-0620">Polyamine biosynthesis</keyword>
<dbReference type="PANTHER" id="PTHR11558:SF11">
    <property type="entry name" value="SPERMIDINE SYNTHASE"/>
    <property type="match status" value="1"/>
</dbReference>
<protein>
    <submittedName>
        <fullName evidence="6">Spermidine/spermine synthase</fullName>
    </submittedName>
</protein>
<name>A0A6A5ZWL7_9PLEO</name>
<keyword evidence="7" id="KW-1185">Reference proteome</keyword>
<evidence type="ECO:0000313" key="7">
    <source>
        <dbReference type="Proteomes" id="UP000799770"/>
    </source>
</evidence>
<dbReference type="NCBIfam" id="NF002010">
    <property type="entry name" value="PRK00811.1"/>
    <property type="match status" value="1"/>
</dbReference>
<feature type="active site" description="Proton acceptor" evidence="3">
    <location>
        <position position="167"/>
    </location>
</feature>
<dbReference type="CDD" id="cd02440">
    <property type="entry name" value="AdoMet_MTases"/>
    <property type="match status" value="1"/>
</dbReference>
<dbReference type="SUPFAM" id="SSF53335">
    <property type="entry name" value="S-adenosyl-L-methionine-dependent methyltransferases"/>
    <property type="match status" value="1"/>
</dbReference>
<evidence type="ECO:0000256" key="2">
    <source>
        <dbReference type="ARBA" id="ARBA00022679"/>
    </source>
</evidence>
<dbReference type="InterPro" id="IPR037163">
    <property type="entry name" value="Spermidine_synt_N_sf"/>
</dbReference>
<dbReference type="NCBIfam" id="TIGR00417">
    <property type="entry name" value="speE"/>
    <property type="match status" value="1"/>
</dbReference>
<evidence type="ECO:0000256" key="1">
    <source>
        <dbReference type="ARBA" id="ARBA00007867"/>
    </source>
</evidence>
<dbReference type="GO" id="GO:0015940">
    <property type="term" value="P:pantothenate biosynthetic process"/>
    <property type="evidence" value="ECO:0007669"/>
    <property type="project" value="UniProtKB-ARBA"/>
</dbReference>
<dbReference type="PIRSF" id="PIRSF000502">
    <property type="entry name" value="Spermidine_synth"/>
    <property type="match status" value="1"/>
</dbReference>